<dbReference type="Proteomes" id="UP000054018">
    <property type="component" value="Unassembled WGS sequence"/>
</dbReference>
<dbReference type="HOGENOM" id="CLU_133961_0_0_1"/>
<dbReference type="InterPro" id="IPR016024">
    <property type="entry name" value="ARM-type_fold"/>
</dbReference>
<evidence type="ECO:0000313" key="1">
    <source>
        <dbReference type="EMBL" id="KIK25904.1"/>
    </source>
</evidence>
<accession>A0A0C9ZIW1</accession>
<dbReference type="STRING" id="765257.A0A0C9ZIW1"/>
<name>A0A0C9ZIW1_9AGAM</name>
<evidence type="ECO:0000313" key="2">
    <source>
        <dbReference type="Proteomes" id="UP000054018"/>
    </source>
</evidence>
<gene>
    <name evidence="1" type="ORF">PISMIDRAFT_96128</name>
</gene>
<dbReference type="OrthoDB" id="360653at2759"/>
<proteinExistence type="predicted"/>
<keyword evidence="2" id="KW-1185">Reference proteome</keyword>
<reference evidence="1 2" key="1">
    <citation type="submission" date="2014-04" db="EMBL/GenBank/DDBJ databases">
        <authorList>
            <consortium name="DOE Joint Genome Institute"/>
            <person name="Kuo A."/>
            <person name="Kohler A."/>
            <person name="Costa M.D."/>
            <person name="Nagy L.G."/>
            <person name="Floudas D."/>
            <person name="Copeland A."/>
            <person name="Barry K.W."/>
            <person name="Cichocki N."/>
            <person name="Veneault-Fourrey C."/>
            <person name="LaButti K."/>
            <person name="Lindquist E.A."/>
            <person name="Lipzen A."/>
            <person name="Lundell T."/>
            <person name="Morin E."/>
            <person name="Murat C."/>
            <person name="Sun H."/>
            <person name="Tunlid A."/>
            <person name="Henrissat B."/>
            <person name="Grigoriev I.V."/>
            <person name="Hibbett D.S."/>
            <person name="Martin F."/>
            <person name="Nordberg H.P."/>
            <person name="Cantor M.N."/>
            <person name="Hua S.X."/>
        </authorList>
    </citation>
    <scope>NUCLEOTIDE SEQUENCE [LARGE SCALE GENOMIC DNA]</scope>
    <source>
        <strain evidence="1 2">441</strain>
    </source>
</reference>
<sequence>MLSTLQITKPCRLSSSAYPALPFVPSSRATSLFQKLAHDLRTTLSPLYASLLHTLLTFLPRPLPSPVLTSLLATLSSLFRYLLIPSIHLDLLHQTWSSFRAALPKCNYQVQRAAAEVWASVLRRLKMKARGSALALMATELKGVEDASAWMLVFACKVCLFGSHVSFARS</sequence>
<reference evidence="2" key="2">
    <citation type="submission" date="2015-01" db="EMBL/GenBank/DDBJ databases">
        <title>Evolutionary Origins and Diversification of the Mycorrhizal Mutualists.</title>
        <authorList>
            <consortium name="DOE Joint Genome Institute"/>
            <consortium name="Mycorrhizal Genomics Consortium"/>
            <person name="Kohler A."/>
            <person name="Kuo A."/>
            <person name="Nagy L.G."/>
            <person name="Floudas D."/>
            <person name="Copeland A."/>
            <person name="Barry K.W."/>
            <person name="Cichocki N."/>
            <person name="Veneault-Fourrey C."/>
            <person name="LaButti K."/>
            <person name="Lindquist E.A."/>
            <person name="Lipzen A."/>
            <person name="Lundell T."/>
            <person name="Morin E."/>
            <person name="Murat C."/>
            <person name="Riley R."/>
            <person name="Ohm R."/>
            <person name="Sun H."/>
            <person name="Tunlid A."/>
            <person name="Henrissat B."/>
            <person name="Grigoriev I.V."/>
            <person name="Hibbett D.S."/>
            <person name="Martin F."/>
        </authorList>
    </citation>
    <scope>NUCLEOTIDE SEQUENCE [LARGE SCALE GENOMIC DNA]</scope>
    <source>
        <strain evidence="2">441</strain>
    </source>
</reference>
<organism evidence="1 2">
    <name type="scientific">Pisolithus microcarpus 441</name>
    <dbReference type="NCBI Taxonomy" id="765257"/>
    <lineage>
        <taxon>Eukaryota</taxon>
        <taxon>Fungi</taxon>
        <taxon>Dikarya</taxon>
        <taxon>Basidiomycota</taxon>
        <taxon>Agaricomycotina</taxon>
        <taxon>Agaricomycetes</taxon>
        <taxon>Agaricomycetidae</taxon>
        <taxon>Boletales</taxon>
        <taxon>Sclerodermatineae</taxon>
        <taxon>Pisolithaceae</taxon>
        <taxon>Pisolithus</taxon>
    </lineage>
</organism>
<dbReference type="SUPFAM" id="SSF48371">
    <property type="entry name" value="ARM repeat"/>
    <property type="match status" value="1"/>
</dbReference>
<dbReference type="EMBL" id="KN833705">
    <property type="protein sequence ID" value="KIK25904.1"/>
    <property type="molecule type" value="Genomic_DNA"/>
</dbReference>
<protein>
    <submittedName>
        <fullName evidence="1">Uncharacterized protein</fullName>
    </submittedName>
</protein>
<dbReference type="AlphaFoldDB" id="A0A0C9ZIW1"/>